<dbReference type="InterPro" id="IPR011032">
    <property type="entry name" value="GroES-like_sf"/>
</dbReference>
<evidence type="ECO:0000313" key="3">
    <source>
        <dbReference type="Proteomes" id="UP000308730"/>
    </source>
</evidence>
<dbReference type="SMART" id="SM00829">
    <property type="entry name" value="PKS_ER"/>
    <property type="match status" value="1"/>
</dbReference>
<keyword evidence="3" id="KW-1185">Reference proteome</keyword>
<dbReference type="GO" id="GO:0016651">
    <property type="term" value="F:oxidoreductase activity, acting on NAD(P)H"/>
    <property type="evidence" value="ECO:0007669"/>
    <property type="project" value="InterPro"/>
</dbReference>
<dbReference type="SUPFAM" id="SSF50129">
    <property type="entry name" value="GroES-like"/>
    <property type="match status" value="1"/>
</dbReference>
<dbReference type="AlphaFoldDB" id="A0A4S4MYW0"/>
<dbReference type="Gene3D" id="3.40.50.720">
    <property type="entry name" value="NAD(P)-binding Rossmann-like Domain"/>
    <property type="match status" value="1"/>
</dbReference>
<dbReference type="PANTHER" id="PTHR45348">
    <property type="entry name" value="HYPOTHETICAL OXIDOREDUCTASE (EUROFUNG)"/>
    <property type="match status" value="1"/>
</dbReference>
<dbReference type="InterPro" id="IPR013154">
    <property type="entry name" value="ADH-like_N"/>
</dbReference>
<sequence length="311" mass="33064">MSIIPETHEAVGLEAVGGPLTSFQRPTLKPGRDQVLVRVLWTAGGAVTVWIVDFNLTNPELPYVVGENIVGEVVVVGEGVTDLKPGDKILSFSFPEEAYGKAAQEYSLLSKWNVGKLPSNITPQEAATVPDNLVTAYFTLFDQLPLPATSLPATSPPAQASTPILVWGAGGSTGRYAIQLLHLAGYQKVLAVASSRHHEYLRTIGASATFDYNASDITQKILDAAGGAVPLVFDTIADEDNSLRLISQVVSDGSKVAYLLPVREGGHGAVHGVKWKPDGVAFPKGVELVAVATRLYQKASPLHSSSVWQKS</sequence>
<name>A0A4S4MYW0_9APHY</name>
<dbReference type="Pfam" id="PF08240">
    <property type="entry name" value="ADH_N"/>
    <property type="match status" value="1"/>
</dbReference>
<dbReference type="InterPro" id="IPR047122">
    <property type="entry name" value="Trans-enoyl_RdTase-like"/>
</dbReference>
<dbReference type="Proteomes" id="UP000308730">
    <property type="component" value="Unassembled WGS sequence"/>
</dbReference>
<evidence type="ECO:0000259" key="1">
    <source>
        <dbReference type="SMART" id="SM00829"/>
    </source>
</evidence>
<dbReference type="Pfam" id="PF00107">
    <property type="entry name" value="ADH_zinc_N"/>
    <property type="match status" value="1"/>
</dbReference>
<feature type="domain" description="Enoyl reductase (ER)" evidence="1">
    <location>
        <begin position="18"/>
        <end position="295"/>
    </location>
</feature>
<reference evidence="2 3" key="1">
    <citation type="submission" date="2019-02" db="EMBL/GenBank/DDBJ databases">
        <title>Genome sequencing of the rare red list fungi Antrodiella citrinella (Flaviporus citrinellus).</title>
        <authorList>
            <person name="Buettner E."/>
            <person name="Kellner H."/>
        </authorList>
    </citation>
    <scope>NUCLEOTIDE SEQUENCE [LARGE SCALE GENOMIC DNA]</scope>
    <source>
        <strain evidence="2 3">DSM 108506</strain>
    </source>
</reference>
<evidence type="ECO:0000313" key="2">
    <source>
        <dbReference type="EMBL" id="THH31699.1"/>
    </source>
</evidence>
<protein>
    <recommendedName>
        <fullName evidence="1">Enoyl reductase (ER) domain-containing protein</fullName>
    </recommendedName>
</protein>
<accession>A0A4S4MYW0</accession>
<dbReference type="OrthoDB" id="9992527at2759"/>
<proteinExistence type="predicted"/>
<dbReference type="SUPFAM" id="SSF51735">
    <property type="entry name" value="NAD(P)-binding Rossmann-fold domains"/>
    <property type="match status" value="1"/>
</dbReference>
<comment type="caution">
    <text evidence="2">The sequence shown here is derived from an EMBL/GenBank/DDBJ whole genome shotgun (WGS) entry which is preliminary data.</text>
</comment>
<organism evidence="2 3">
    <name type="scientific">Antrodiella citrinella</name>
    <dbReference type="NCBI Taxonomy" id="2447956"/>
    <lineage>
        <taxon>Eukaryota</taxon>
        <taxon>Fungi</taxon>
        <taxon>Dikarya</taxon>
        <taxon>Basidiomycota</taxon>
        <taxon>Agaricomycotina</taxon>
        <taxon>Agaricomycetes</taxon>
        <taxon>Polyporales</taxon>
        <taxon>Steccherinaceae</taxon>
        <taxon>Antrodiella</taxon>
    </lineage>
</organism>
<dbReference type="PANTHER" id="PTHR45348:SF3">
    <property type="entry name" value="ENOYL REDUCTASE (ER) DOMAIN-CONTAINING PROTEIN"/>
    <property type="match status" value="1"/>
</dbReference>
<dbReference type="InterPro" id="IPR036291">
    <property type="entry name" value="NAD(P)-bd_dom_sf"/>
</dbReference>
<dbReference type="EMBL" id="SGPM01000039">
    <property type="protein sequence ID" value="THH31699.1"/>
    <property type="molecule type" value="Genomic_DNA"/>
</dbReference>
<dbReference type="InterPro" id="IPR020843">
    <property type="entry name" value="ER"/>
</dbReference>
<dbReference type="InterPro" id="IPR013149">
    <property type="entry name" value="ADH-like_C"/>
</dbReference>
<dbReference type="Gene3D" id="3.90.180.10">
    <property type="entry name" value="Medium-chain alcohol dehydrogenases, catalytic domain"/>
    <property type="match status" value="1"/>
</dbReference>
<gene>
    <name evidence="2" type="ORF">EUX98_g2471</name>
</gene>